<evidence type="ECO:0000256" key="7">
    <source>
        <dbReference type="ARBA" id="ARBA00039099"/>
    </source>
</evidence>
<dbReference type="GO" id="GO:0046872">
    <property type="term" value="F:metal ion binding"/>
    <property type="evidence" value="ECO:0007669"/>
    <property type="project" value="UniProtKB-KW"/>
</dbReference>
<dbReference type="InterPro" id="IPR002905">
    <property type="entry name" value="Trm1"/>
</dbReference>
<dbReference type="CDD" id="cd02440">
    <property type="entry name" value="AdoMet_MTases"/>
    <property type="match status" value="1"/>
</dbReference>
<keyword evidence="2 8" id="KW-0489">Methyltransferase</keyword>
<dbReference type="GO" id="GO:0000049">
    <property type="term" value="F:tRNA binding"/>
    <property type="evidence" value="ECO:0007669"/>
    <property type="project" value="UniProtKB-UniRule"/>
</dbReference>
<dbReference type="Proteomes" id="UP000011602">
    <property type="component" value="Unassembled WGS sequence"/>
</dbReference>
<feature type="region of interest" description="Disordered" evidence="10">
    <location>
        <begin position="1"/>
        <end position="35"/>
    </location>
</feature>
<comment type="caution">
    <text evidence="11">The sequence shown here is derived from an EMBL/GenBank/DDBJ whole genome shotgun (WGS) entry which is preliminary data.</text>
</comment>
<gene>
    <name evidence="8" type="primary">trm1</name>
    <name evidence="11" type="ORF">C493_14728</name>
</gene>
<dbReference type="SUPFAM" id="SSF53335">
    <property type="entry name" value="S-adenosyl-L-methionine-dependent methyltransferases"/>
    <property type="match status" value="1"/>
</dbReference>
<evidence type="ECO:0000256" key="2">
    <source>
        <dbReference type="ARBA" id="ARBA00022603"/>
    </source>
</evidence>
<evidence type="ECO:0000256" key="8">
    <source>
        <dbReference type="HAMAP-Rule" id="MF_00290"/>
    </source>
</evidence>
<feature type="binding site" evidence="8">
    <location>
        <position position="112"/>
    </location>
    <ligand>
        <name>S-adenosyl-L-methionine</name>
        <dbReference type="ChEBI" id="CHEBI:59789"/>
    </ligand>
</feature>
<reference evidence="11 12" key="1">
    <citation type="journal article" date="2014" name="PLoS Genet.">
        <title>Phylogenetically driven sequencing of extremely halophilic archaea reveals strategies for static and dynamic osmo-response.</title>
        <authorList>
            <person name="Becker E.A."/>
            <person name="Seitzer P.M."/>
            <person name="Tritt A."/>
            <person name="Larsen D."/>
            <person name="Krusor M."/>
            <person name="Yao A.I."/>
            <person name="Wu D."/>
            <person name="Madern D."/>
            <person name="Eisen J.A."/>
            <person name="Darling A.E."/>
            <person name="Facciotti M.T."/>
        </authorList>
    </citation>
    <scope>NUCLEOTIDE SEQUENCE [LARGE SCALE GENOMIC DNA]</scope>
    <source>
        <strain evidence="11 12">JCM 12255</strain>
    </source>
</reference>
<accession>L9WUX5</accession>
<evidence type="ECO:0000256" key="9">
    <source>
        <dbReference type="PROSITE-ProRule" id="PRU00958"/>
    </source>
</evidence>
<dbReference type="GO" id="GO:0160104">
    <property type="term" value="F:tRNA (guanine(26)-N2)-dimethyltransferase activity"/>
    <property type="evidence" value="ECO:0007669"/>
    <property type="project" value="UniProtKB-UniRule"/>
</dbReference>
<dbReference type="Gene3D" id="3.40.50.150">
    <property type="entry name" value="Vaccinia Virus protein VP39"/>
    <property type="match status" value="1"/>
</dbReference>
<dbReference type="InterPro" id="IPR029063">
    <property type="entry name" value="SAM-dependent_MTases_sf"/>
</dbReference>
<dbReference type="GO" id="GO:0002940">
    <property type="term" value="P:tRNA N2-guanine methylation"/>
    <property type="evidence" value="ECO:0007669"/>
    <property type="project" value="TreeGrafter"/>
</dbReference>
<feature type="binding site" evidence="8">
    <location>
        <position position="314"/>
    </location>
    <ligand>
        <name>Zn(2+)</name>
        <dbReference type="ChEBI" id="CHEBI:29105"/>
    </ligand>
</feature>
<dbReference type="Gene3D" id="3.30.56.70">
    <property type="entry name" value="N2,N2-dimethylguanosine tRNA methyltransferase, C-terminal domain"/>
    <property type="match status" value="1"/>
</dbReference>
<dbReference type="PATRIC" id="fig|1227499.3.peg.3020"/>
<keyword evidence="5 8" id="KW-0819">tRNA processing</keyword>
<dbReference type="STRING" id="1227499.C493_14728"/>
<dbReference type="EC" id="2.1.1.216" evidence="7 8"/>
<feature type="compositionally biased region" description="Basic and acidic residues" evidence="10">
    <location>
        <begin position="15"/>
        <end position="32"/>
    </location>
</feature>
<dbReference type="PROSITE" id="PS51626">
    <property type="entry name" value="SAM_MT_TRM1"/>
    <property type="match status" value="1"/>
</dbReference>
<proteinExistence type="inferred from homology"/>
<dbReference type="InterPro" id="IPR042296">
    <property type="entry name" value="tRNA_met_Trm1_C"/>
</dbReference>
<evidence type="ECO:0000256" key="5">
    <source>
        <dbReference type="ARBA" id="ARBA00022694"/>
    </source>
</evidence>
<name>L9WUX5_9EURY</name>
<comment type="function">
    <text evidence="8">Dimethylates a single guanine residue at position 26 of a number of tRNAs using S-adenosyl-L-methionine as donor of the methyl groups.</text>
</comment>
<dbReference type="EMBL" id="AOHZ01000068">
    <property type="protein sequence ID" value="ELY53294.1"/>
    <property type="molecule type" value="Genomic_DNA"/>
</dbReference>
<evidence type="ECO:0000313" key="12">
    <source>
        <dbReference type="Proteomes" id="UP000011602"/>
    </source>
</evidence>
<feature type="binding site" evidence="8">
    <location>
        <position position="334"/>
    </location>
    <ligand>
        <name>Zn(2+)</name>
        <dbReference type="ChEBI" id="CHEBI:29105"/>
    </ligand>
</feature>
<organism evidence="11 12">
    <name type="scientific">Natronolimnohabitans innermongolicus JCM 12255</name>
    <dbReference type="NCBI Taxonomy" id="1227499"/>
    <lineage>
        <taxon>Archaea</taxon>
        <taxon>Methanobacteriati</taxon>
        <taxon>Methanobacteriota</taxon>
        <taxon>Stenosarchaea group</taxon>
        <taxon>Halobacteria</taxon>
        <taxon>Halobacteriales</taxon>
        <taxon>Natrialbaceae</taxon>
        <taxon>Natronolimnohabitans</taxon>
    </lineage>
</organism>
<evidence type="ECO:0000256" key="6">
    <source>
        <dbReference type="ARBA" id="ARBA00022884"/>
    </source>
</evidence>
<evidence type="ECO:0000256" key="1">
    <source>
        <dbReference type="ARBA" id="ARBA00022555"/>
    </source>
</evidence>
<protein>
    <recommendedName>
        <fullName evidence="7 8">tRNA (guanine(26)-N(2))-dimethyltransferase</fullName>
        <ecNumber evidence="7 8">2.1.1.216</ecNumber>
    </recommendedName>
    <alternativeName>
        <fullName evidence="8">tRNA 2,2-dimethylguanosine-26 methyltransferase</fullName>
    </alternativeName>
    <alternativeName>
        <fullName evidence="8">tRNA(guanine-26,N(2)-N(2)) methyltransferase</fullName>
    </alternativeName>
    <alternativeName>
        <fullName evidence="8">tRNA(m(2,2)G26)dimethyltransferase</fullName>
    </alternativeName>
</protein>
<keyword evidence="12" id="KW-1185">Reference proteome</keyword>
<dbReference type="NCBIfam" id="NF003327">
    <property type="entry name" value="PRK04338.1-1"/>
    <property type="match status" value="1"/>
</dbReference>
<comment type="caution">
    <text evidence="8">Lacks conserved residue(s) required for the propagation of feature annotation.</text>
</comment>
<feature type="binding site" evidence="8">
    <location>
        <position position="337"/>
    </location>
    <ligand>
        <name>Zn(2+)</name>
        <dbReference type="ChEBI" id="CHEBI:29105"/>
    </ligand>
</feature>
<feature type="binding site" evidence="8">
    <location>
        <position position="317"/>
    </location>
    <ligand>
        <name>Zn(2+)</name>
        <dbReference type="ChEBI" id="CHEBI:29105"/>
    </ligand>
</feature>
<keyword evidence="4 8" id="KW-0949">S-adenosyl-L-methionine</keyword>
<keyword evidence="8" id="KW-0479">Metal-binding</keyword>
<evidence type="ECO:0000256" key="4">
    <source>
        <dbReference type="ARBA" id="ARBA00022691"/>
    </source>
</evidence>
<evidence type="ECO:0000256" key="3">
    <source>
        <dbReference type="ARBA" id="ARBA00022679"/>
    </source>
</evidence>
<feature type="binding site" evidence="8">
    <location>
        <position position="157"/>
    </location>
    <ligand>
        <name>S-adenosyl-L-methionine</name>
        <dbReference type="ChEBI" id="CHEBI:59789"/>
    </ligand>
</feature>
<sequence length="451" mass="49885">MHAASIEKLSPDAADENRRYESSAAAGRDDRGSRKRRLLDLVDTVTPGRSEGRRCRSDGSRRRRRDRTVFRPLSTRDRMRVTEGGIELEVPGEQTEGVEESVFYNPRQELNRDLTIATLRTFSEREERAETYLDAMTASGVRGIRAAADGWDVTCCDLESDAVDLARENLERNGLAAATRVEHRNVNALMHDEAFDVIDLDPYGSPMPFADAAFARCRDLVCVTATDTAPLCGAHFNSGIRSYSAVPQNTDYHAEMGVRTLLSALARSAARFDVGVDPIFTHATSHYVRTYLELDRKASAADAALERLGYLSHCEDCLYRETDRGLIVDPLESCPHCGGERILVAGPLWLDAYCDREFVASVRETMPDEFATAESARELCATLEGELDEPSHYDQHKLCKNWGLPANAMDDFLADLRAAGYEASPAHYGGTTFKTDASVGEIRAATEDALV</sequence>
<comment type="catalytic activity">
    <reaction evidence="8">
        <text>guanosine(26) in tRNA + 2 S-adenosyl-L-methionine = N(2)-dimethylguanosine(26) in tRNA + 2 S-adenosyl-L-homocysteine + 2 H(+)</text>
        <dbReference type="Rhea" id="RHEA:43140"/>
        <dbReference type="Rhea" id="RHEA-COMP:10359"/>
        <dbReference type="Rhea" id="RHEA-COMP:10360"/>
        <dbReference type="ChEBI" id="CHEBI:15378"/>
        <dbReference type="ChEBI" id="CHEBI:57856"/>
        <dbReference type="ChEBI" id="CHEBI:59789"/>
        <dbReference type="ChEBI" id="CHEBI:74269"/>
        <dbReference type="ChEBI" id="CHEBI:74513"/>
        <dbReference type="EC" id="2.1.1.216"/>
    </reaction>
</comment>
<dbReference type="Pfam" id="PF02005">
    <property type="entry name" value="TRM"/>
    <property type="match status" value="1"/>
</dbReference>
<keyword evidence="3 8" id="KW-0808">Transferase</keyword>
<keyword evidence="8" id="KW-0862">Zinc</keyword>
<evidence type="ECO:0000256" key="10">
    <source>
        <dbReference type="SAM" id="MobiDB-lite"/>
    </source>
</evidence>
<dbReference type="HAMAP" id="MF_00290">
    <property type="entry name" value="tRNA_dimethyltr_TRM1"/>
    <property type="match status" value="1"/>
</dbReference>
<keyword evidence="6 8" id="KW-0694">RNA-binding</keyword>
<feature type="binding site" evidence="8">
    <location>
        <position position="142"/>
    </location>
    <ligand>
        <name>S-adenosyl-L-methionine</name>
        <dbReference type="ChEBI" id="CHEBI:59789"/>
    </ligand>
</feature>
<dbReference type="InterPro" id="IPR022923">
    <property type="entry name" value="TRM1_arc_bac"/>
</dbReference>
<dbReference type="PANTHER" id="PTHR10631">
    <property type="entry name" value="N 2 ,N 2 -DIMETHYLGUANOSINE TRNA METHYLTRANSFERASE"/>
    <property type="match status" value="1"/>
</dbReference>
<dbReference type="eggNOG" id="arCOG01219">
    <property type="taxonomic scope" value="Archaea"/>
</dbReference>
<evidence type="ECO:0000313" key="11">
    <source>
        <dbReference type="EMBL" id="ELY53294.1"/>
    </source>
</evidence>
<dbReference type="AlphaFoldDB" id="L9WUX5"/>
<keyword evidence="1 8" id="KW-0820">tRNA-binding</keyword>
<dbReference type="PANTHER" id="PTHR10631:SF3">
    <property type="entry name" value="TRNA (GUANINE(26)-N(2))-DIMETHYLTRANSFERASE"/>
    <property type="match status" value="1"/>
</dbReference>
<comment type="similarity">
    <text evidence="8 9">Belongs to the class I-like SAM-binding methyltransferase superfamily. Trm1 family.</text>
</comment>